<keyword evidence="3" id="KW-1185">Reference proteome</keyword>
<feature type="compositionally biased region" description="Basic and acidic residues" evidence="1">
    <location>
        <begin position="344"/>
        <end position="354"/>
    </location>
</feature>
<feature type="compositionally biased region" description="Polar residues" evidence="1">
    <location>
        <begin position="431"/>
        <end position="440"/>
    </location>
</feature>
<evidence type="ECO:0000256" key="1">
    <source>
        <dbReference type="SAM" id="MobiDB-lite"/>
    </source>
</evidence>
<name>A0A9W7F8X5_9STRA</name>
<sequence length="496" mass="53413">MADLYPASISRFLRDPSAKASKLPNFVSPPPVPVPPPVGSLGALSVNSSGGGKDHGMDEFEQRMFKGIQLILFRNLHRAETEGVQEPEMNRTWLAYMNDALHLVWVSKNLSHAESKMESVNLSRVVDVDEDIVKLISVSVTEVTCRLVSLRTPTQRFGLGVVCKEDFDSLMKCMRKCVSLSTRMAAANTKNYSGRRQSLLMEKFSPEDMLMIGRQGGSASDNQSRYMAGSSSYNMKRRGSHGTISISSSDNGSYDEHADHSGGGETGRKDLVDLEPVKENRTESGASADILQSDSASSESEDELVQRQAPLSEGKNSSSEPVKTVKRPSVEELAKKASQYAQKLETKRTSKDPIRPPPPPVVVKSPEPPPPPAATPPGDTIKATGFKLTSPSTWKTKRGGSNADSMRISENSAVEVQPEKDRGSLGKMSARISQLSTFSNFKKAGAKKPSGGRGPGRRKQSAKSTGGVWNNYVEKTKKEGGAGGVDGAGVAPSKEG</sequence>
<feature type="compositionally biased region" description="Pro residues" evidence="1">
    <location>
        <begin position="355"/>
        <end position="375"/>
    </location>
</feature>
<dbReference type="EMBL" id="BRXX01000326">
    <property type="protein sequence ID" value="GMI05089.1"/>
    <property type="molecule type" value="Genomic_DNA"/>
</dbReference>
<reference evidence="3" key="1">
    <citation type="journal article" date="2023" name="Commun. Biol.">
        <title>Genome analysis of Parmales, the sister group of diatoms, reveals the evolutionary specialization of diatoms from phago-mixotrophs to photoautotrophs.</title>
        <authorList>
            <person name="Ban H."/>
            <person name="Sato S."/>
            <person name="Yoshikawa S."/>
            <person name="Yamada K."/>
            <person name="Nakamura Y."/>
            <person name="Ichinomiya M."/>
            <person name="Sato N."/>
            <person name="Blanc-Mathieu R."/>
            <person name="Endo H."/>
            <person name="Kuwata A."/>
            <person name="Ogata H."/>
        </authorList>
    </citation>
    <scope>NUCLEOTIDE SEQUENCE [LARGE SCALE GENOMIC DNA]</scope>
    <source>
        <strain evidence="3">NIES 3699</strain>
    </source>
</reference>
<dbReference type="AlphaFoldDB" id="A0A9W7F8X5"/>
<organism evidence="2 3">
    <name type="scientific">Triparma verrucosa</name>
    <dbReference type="NCBI Taxonomy" id="1606542"/>
    <lineage>
        <taxon>Eukaryota</taxon>
        <taxon>Sar</taxon>
        <taxon>Stramenopiles</taxon>
        <taxon>Ochrophyta</taxon>
        <taxon>Bolidophyceae</taxon>
        <taxon>Parmales</taxon>
        <taxon>Triparmaceae</taxon>
        <taxon>Triparma</taxon>
    </lineage>
</organism>
<dbReference type="Proteomes" id="UP001165160">
    <property type="component" value="Unassembled WGS sequence"/>
</dbReference>
<feature type="region of interest" description="Disordered" evidence="1">
    <location>
        <begin position="212"/>
        <end position="496"/>
    </location>
</feature>
<feature type="compositionally biased region" description="Polar residues" evidence="1">
    <location>
        <begin position="402"/>
        <end position="414"/>
    </location>
</feature>
<accession>A0A9W7F8X5</accession>
<feature type="compositionally biased region" description="Basic and acidic residues" evidence="1">
    <location>
        <begin position="254"/>
        <end position="282"/>
    </location>
</feature>
<protein>
    <submittedName>
        <fullName evidence="2">Uncharacterized protein</fullName>
    </submittedName>
</protein>
<comment type="caution">
    <text evidence="2">The sequence shown here is derived from an EMBL/GenBank/DDBJ whole genome shotgun (WGS) entry which is preliminary data.</text>
</comment>
<evidence type="ECO:0000313" key="3">
    <source>
        <dbReference type="Proteomes" id="UP001165160"/>
    </source>
</evidence>
<feature type="compositionally biased region" description="Polar residues" evidence="1">
    <location>
        <begin position="217"/>
        <end position="234"/>
    </location>
</feature>
<gene>
    <name evidence="2" type="ORF">TrVE_jg12244</name>
</gene>
<proteinExistence type="predicted"/>
<feature type="compositionally biased region" description="Polar residues" evidence="1">
    <location>
        <begin position="242"/>
        <end position="252"/>
    </location>
</feature>
<evidence type="ECO:0000313" key="2">
    <source>
        <dbReference type="EMBL" id="GMI05089.1"/>
    </source>
</evidence>